<evidence type="ECO:0000313" key="1">
    <source>
        <dbReference type="EMBL" id="KAJ8637570.1"/>
    </source>
</evidence>
<accession>A0ACC2LW02</accession>
<reference evidence="1 2" key="1">
    <citation type="journal article" date="2022" name="Hortic Res">
        <title>A haplotype resolved chromosomal level avocado genome allows analysis of novel avocado genes.</title>
        <authorList>
            <person name="Nath O."/>
            <person name="Fletcher S.J."/>
            <person name="Hayward A."/>
            <person name="Shaw L.M."/>
            <person name="Masouleh A.K."/>
            <person name="Furtado A."/>
            <person name="Henry R.J."/>
            <person name="Mitter N."/>
        </authorList>
    </citation>
    <scope>NUCLEOTIDE SEQUENCE [LARGE SCALE GENOMIC DNA]</scope>
    <source>
        <strain evidence="2">cv. Hass</strain>
    </source>
</reference>
<dbReference type="EMBL" id="CM056811">
    <property type="protein sequence ID" value="KAJ8637570.1"/>
    <property type="molecule type" value="Genomic_DNA"/>
</dbReference>
<keyword evidence="2" id="KW-1185">Reference proteome</keyword>
<evidence type="ECO:0000313" key="2">
    <source>
        <dbReference type="Proteomes" id="UP001234297"/>
    </source>
</evidence>
<protein>
    <submittedName>
        <fullName evidence="1">Uncharacterized protein</fullName>
    </submittedName>
</protein>
<organism evidence="1 2">
    <name type="scientific">Persea americana</name>
    <name type="common">Avocado</name>
    <dbReference type="NCBI Taxonomy" id="3435"/>
    <lineage>
        <taxon>Eukaryota</taxon>
        <taxon>Viridiplantae</taxon>
        <taxon>Streptophyta</taxon>
        <taxon>Embryophyta</taxon>
        <taxon>Tracheophyta</taxon>
        <taxon>Spermatophyta</taxon>
        <taxon>Magnoliopsida</taxon>
        <taxon>Magnoliidae</taxon>
        <taxon>Laurales</taxon>
        <taxon>Lauraceae</taxon>
        <taxon>Persea</taxon>
    </lineage>
</organism>
<name>A0ACC2LW02_PERAE</name>
<proteinExistence type="predicted"/>
<gene>
    <name evidence="1" type="ORF">MRB53_011837</name>
</gene>
<comment type="caution">
    <text evidence="1">The sequence shown here is derived from an EMBL/GenBank/DDBJ whole genome shotgun (WGS) entry which is preliminary data.</text>
</comment>
<sequence length="106" mass="12404">MIAVPRPSSLSRLAGERRRLKVGTRRGWKGEKERKRVGGFWQRGIRKRGGRWLCGRRWAAEHGEREKKRKAGVEKARIGKATLLLPWRRYFPPTPYHPETLPIPKP</sequence>
<dbReference type="Proteomes" id="UP001234297">
    <property type="component" value="Chromosome 3"/>
</dbReference>